<gene>
    <name evidence="3" type="ORF">TCON_1637</name>
</gene>
<reference evidence="3 4" key="1">
    <citation type="submission" date="2019-01" db="EMBL/GenBank/DDBJ databases">
        <title>Genomes sequencing and comparative genomics of infectious freshwater microsporidia, Cucumispora dikerogammari and Thelohania contejeani.</title>
        <authorList>
            <person name="Cormier A."/>
            <person name="Giraud I."/>
            <person name="Wattier R."/>
            <person name="Teixeira M."/>
            <person name="Grandjean F."/>
            <person name="Rigaud T."/>
            <person name="Cordaux R."/>
        </authorList>
    </citation>
    <scope>NUCLEOTIDE SEQUENCE [LARGE SCALE GENOMIC DNA]</scope>
    <source>
        <strain evidence="3">T1</strain>
        <tissue evidence="3">Spores</tissue>
    </source>
</reference>
<dbReference type="Pfam" id="PF04468">
    <property type="entry name" value="PSP1"/>
    <property type="match status" value="1"/>
</dbReference>
<feature type="region of interest" description="Disordered" evidence="1">
    <location>
        <begin position="35"/>
        <end position="61"/>
    </location>
</feature>
<keyword evidence="4" id="KW-1185">Reference proteome</keyword>
<dbReference type="Proteomes" id="UP001516464">
    <property type="component" value="Unassembled WGS sequence"/>
</dbReference>
<comment type="caution">
    <text evidence="3">The sequence shown here is derived from an EMBL/GenBank/DDBJ whole genome shotgun (WGS) entry which is preliminary data.</text>
</comment>
<name>A0ABQ7HY97_9MICR</name>
<evidence type="ECO:0000313" key="3">
    <source>
        <dbReference type="EMBL" id="KAF7683151.1"/>
    </source>
</evidence>
<dbReference type="PROSITE" id="PS51411">
    <property type="entry name" value="PSP1_C"/>
    <property type="match status" value="1"/>
</dbReference>
<dbReference type="PANTHER" id="PTHR43830">
    <property type="entry name" value="PROTEIN PSP1"/>
    <property type="match status" value="1"/>
</dbReference>
<evidence type="ECO:0000256" key="1">
    <source>
        <dbReference type="SAM" id="MobiDB-lite"/>
    </source>
</evidence>
<evidence type="ECO:0000259" key="2">
    <source>
        <dbReference type="PROSITE" id="PS51411"/>
    </source>
</evidence>
<dbReference type="EMBL" id="SBIQ01000122">
    <property type="protein sequence ID" value="KAF7683151.1"/>
    <property type="molecule type" value="Genomic_DNA"/>
</dbReference>
<organism evidence="3 4">
    <name type="scientific">Astathelohania contejeani</name>
    <dbReference type="NCBI Taxonomy" id="164912"/>
    <lineage>
        <taxon>Eukaryota</taxon>
        <taxon>Fungi</taxon>
        <taxon>Fungi incertae sedis</taxon>
        <taxon>Microsporidia</taxon>
        <taxon>Astathelohaniidae</taxon>
        <taxon>Astathelohania</taxon>
    </lineage>
</organism>
<proteinExistence type="predicted"/>
<accession>A0ABQ7HY97</accession>
<dbReference type="NCBIfam" id="NF041131">
    <property type="entry name" value="RicT_YaaT_fam"/>
    <property type="match status" value="1"/>
</dbReference>
<feature type="domain" description="PSP1 C-terminal" evidence="2">
    <location>
        <begin position="167"/>
        <end position="252"/>
    </location>
</feature>
<sequence length="266" mass="31295">MFHCDKWKSPFVNNVWSDTNRNWIRVDWKVVGQNPNRRSRSQSVSEDFRIESPTKVNEPTSVDDSMISSLNKLQIEKENSATIMKPVAEILSKIEDPLFIIEFGSGRVDIAYTVGNTLKLEPNLYVILEADRGEDCGKIVAMTSKAKYKKLLNRIDKNEITKEVHPKKIYRLAQPKDVELLAIKQQQEKIALKNCRLRVYERDLSMEIVDCEYQWDMNKLTFYFVSEDRIDFRDLVKELYKVYKTRIWMCSVEKSKNCHLKELLET</sequence>
<dbReference type="InterPro" id="IPR007557">
    <property type="entry name" value="PSP1_C"/>
</dbReference>
<dbReference type="PANTHER" id="PTHR43830:SF3">
    <property type="entry name" value="PROTEIN PSP1"/>
    <property type="match status" value="1"/>
</dbReference>
<feature type="compositionally biased region" description="Polar residues" evidence="1">
    <location>
        <begin position="35"/>
        <end position="45"/>
    </location>
</feature>
<dbReference type="InterPro" id="IPR047767">
    <property type="entry name" value="PSP1-like"/>
</dbReference>
<protein>
    <recommendedName>
        <fullName evidence="2">PSP1 C-terminal domain-containing protein</fullName>
    </recommendedName>
</protein>
<evidence type="ECO:0000313" key="4">
    <source>
        <dbReference type="Proteomes" id="UP001516464"/>
    </source>
</evidence>